<dbReference type="RefSeq" id="WP_008816333.1">
    <property type="nucleotide sequence ID" value="NZ_AP025565.1"/>
</dbReference>
<dbReference type="EMBL" id="JAKTMA010000005">
    <property type="protein sequence ID" value="MCR0231912.1"/>
    <property type="molecule type" value="Genomic_DNA"/>
</dbReference>
<reference evidence="1" key="1">
    <citation type="journal article" date="2022" name="Clin. Infect. Dis.">
        <title>Association between Clostridium innocuum and antibiotic-associated diarrhea in adults and children: A cross-sectional study and comparative genomics analysis.</title>
        <authorList>
            <person name="Cherny K.E."/>
            <person name="Muscat E.B."/>
            <person name="Balaji A."/>
            <person name="Mukherjee J."/>
            <person name="Ozer E.A."/>
            <person name="Angarone M.P."/>
            <person name="Hauser A.R."/>
            <person name="Sichel J.S."/>
            <person name="Amponsah E."/>
            <person name="Kociolek L.K."/>
        </authorList>
    </citation>
    <scope>NUCLEOTIDE SEQUENCE</scope>
    <source>
        <strain evidence="1">NU1-AC-029v</strain>
    </source>
</reference>
<gene>
    <name evidence="1" type="ORF">MKC95_03920</name>
</gene>
<accession>A0AAP2XQI4</accession>
<evidence type="ECO:0000313" key="2">
    <source>
        <dbReference type="Proteomes" id="UP001203972"/>
    </source>
</evidence>
<evidence type="ECO:0000313" key="1">
    <source>
        <dbReference type="EMBL" id="MCR0231912.1"/>
    </source>
</evidence>
<name>A0AAP2XQI4_CLOIN</name>
<dbReference type="Proteomes" id="UP001203972">
    <property type="component" value="Unassembled WGS sequence"/>
</dbReference>
<dbReference type="AlphaFoldDB" id="A0AAP2XQI4"/>
<sequence>MTDTTQYAWRSDLKCIETDSDMVFREIYPNGNETVFTITEKKPFTRYAFHMENKRLVVNGLVLWRSLRMEDAV</sequence>
<protein>
    <submittedName>
        <fullName evidence="1">Uncharacterized protein</fullName>
    </submittedName>
</protein>
<proteinExistence type="predicted"/>
<organism evidence="1 2">
    <name type="scientific">Clostridium innocuum</name>
    <dbReference type="NCBI Taxonomy" id="1522"/>
    <lineage>
        <taxon>Bacteria</taxon>
        <taxon>Bacillati</taxon>
        <taxon>Bacillota</taxon>
        <taxon>Clostridia</taxon>
        <taxon>Eubacteriales</taxon>
        <taxon>Clostridiaceae</taxon>
        <taxon>Clostridium</taxon>
    </lineage>
</organism>
<comment type="caution">
    <text evidence="1">The sequence shown here is derived from an EMBL/GenBank/DDBJ whole genome shotgun (WGS) entry which is preliminary data.</text>
</comment>